<dbReference type="Pfam" id="PF10620">
    <property type="entry name" value="MdcG"/>
    <property type="match status" value="1"/>
</dbReference>
<evidence type="ECO:0000259" key="4">
    <source>
        <dbReference type="Pfam" id="PF20866"/>
    </source>
</evidence>
<reference evidence="5 6" key="1">
    <citation type="submission" date="2019-12" db="EMBL/GenBank/DDBJ databases">
        <title>Novel species isolated from a subtropical stream in China.</title>
        <authorList>
            <person name="Lu H."/>
        </authorList>
    </citation>
    <scope>NUCLEOTIDE SEQUENCE [LARGE SCALE GENOMIC DNA]</scope>
    <source>
        <strain evidence="5 6">FT134W</strain>
    </source>
</reference>
<dbReference type="Proteomes" id="UP000469734">
    <property type="component" value="Unassembled WGS sequence"/>
</dbReference>
<accession>A0A7X4H376</accession>
<dbReference type="NCBIfam" id="TIGR03135">
    <property type="entry name" value="malonate_mdcG"/>
    <property type="match status" value="1"/>
</dbReference>
<dbReference type="InterPro" id="IPR049180">
    <property type="entry name" value="MdcG_C"/>
</dbReference>
<evidence type="ECO:0000256" key="2">
    <source>
        <dbReference type="ARBA" id="ARBA00022695"/>
    </source>
</evidence>
<comment type="caution">
    <text evidence="5">The sequence shown here is derived from an EMBL/GenBank/DDBJ whole genome shotgun (WGS) entry which is preliminary data.</text>
</comment>
<feature type="domain" description="Phosphoribosyl-dephospho-CoA transferase MdcG N-terminal" evidence="4">
    <location>
        <begin position="2"/>
        <end position="80"/>
    </location>
</feature>
<evidence type="ECO:0000256" key="1">
    <source>
        <dbReference type="ARBA" id="ARBA00022679"/>
    </source>
</evidence>
<keyword evidence="2" id="KW-0548">Nucleotidyltransferase</keyword>
<dbReference type="InterPro" id="IPR048903">
    <property type="entry name" value="MdcG_N"/>
</dbReference>
<name>A0A7X4H376_9BURK</name>
<organism evidence="5 6">
    <name type="scientific">Duganella margarita</name>
    <dbReference type="NCBI Taxonomy" id="2692170"/>
    <lineage>
        <taxon>Bacteria</taxon>
        <taxon>Pseudomonadati</taxon>
        <taxon>Pseudomonadota</taxon>
        <taxon>Betaproteobacteria</taxon>
        <taxon>Burkholderiales</taxon>
        <taxon>Oxalobacteraceae</taxon>
        <taxon>Telluria group</taxon>
        <taxon>Duganella</taxon>
    </lineage>
</organism>
<evidence type="ECO:0000313" key="6">
    <source>
        <dbReference type="Proteomes" id="UP000469734"/>
    </source>
</evidence>
<gene>
    <name evidence="5" type="primary">mdcG</name>
    <name evidence="5" type="ORF">GTP56_16315</name>
</gene>
<dbReference type="GO" id="GO:0016779">
    <property type="term" value="F:nucleotidyltransferase activity"/>
    <property type="evidence" value="ECO:0007669"/>
    <property type="project" value="UniProtKB-KW"/>
</dbReference>
<proteinExistence type="predicted"/>
<feature type="domain" description="Phosphoribosyl-dephospho-CoA transferase MdcG C-terminal" evidence="3">
    <location>
        <begin position="87"/>
        <end position="196"/>
    </location>
</feature>
<evidence type="ECO:0000259" key="3">
    <source>
        <dbReference type="Pfam" id="PF10620"/>
    </source>
</evidence>
<keyword evidence="1" id="KW-0808">Transferase</keyword>
<sequence length="206" mass="22358">MLVWLTAIGWHAAFDAAREEHKTAISWWANHDWPVVVRRMDADAGADEVCLGLPLPPDSAGVKVRIALRARVADISRTAPALLLRDAATVRDVAALCDDAGTLPLRVFGSMAMQALTGLQYLSPTSDVDVLLHPGSRRQLEEGMALLARHAERLPLDGEIVFPGGAAVSWKEWQMAMTHPAKVLVKDLQSVRLTETASLLATLEAQ</sequence>
<evidence type="ECO:0000313" key="5">
    <source>
        <dbReference type="EMBL" id="MYM73759.1"/>
    </source>
</evidence>
<dbReference type="Pfam" id="PF20866">
    <property type="entry name" value="MdcG_N"/>
    <property type="match status" value="1"/>
</dbReference>
<dbReference type="AlphaFoldDB" id="A0A7X4H376"/>
<dbReference type="EMBL" id="WWCR01000016">
    <property type="protein sequence ID" value="MYM73759.1"/>
    <property type="molecule type" value="Genomic_DNA"/>
</dbReference>
<dbReference type="InterPro" id="IPR017557">
    <property type="entry name" value="Holo-ACP_synthase"/>
</dbReference>
<protein>
    <submittedName>
        <fullName evidence="5">Malonate decarboxylase holo-[acyl-carrier-protein] synthase</fullName>
    </submittedName>
</protein>